<evidence type="ECO:0000256" key="3">
    <source>
        <dbReference type="ARBA" id="ARBA00022691"/>
    </source>
</evidence>
<proteinExistence type="predicted"/>
<sequence length="337" mass="37639">MRQELGQIMSEATAFMKSRIILTAVELDLFTRIHESPAGLPELARQMAFDKRAMTRLLDCLVTLGFLEKQDGLYRVSEEGKFLSSHHPETLLPAVRHMAFVWDGWNKLTHVIKNGPDLQRKPIEDQLSERQVDSFLGAMHTIARDLSREVAEFYDAGAYKRLLDIGGGAGTYTIAFLEKNLHMQGVIFDMENVIPTTRETIQKAGLGDRVELVAGDFYSDELPSGCDMALLSAIIHQNSPGQNVELYAKIYRALNRGGVILIRDHIMDESRTKPVDGTLFAVNMLVLTPGGDTYTFEEVKETLETAGFTGVKWIRVGERMDSLIEAIKSDNGLSGPY</sequence>
<dbReference type="PIRSF" id="PIRSF005739">
    <property type="entry name" value="O-mtase"/>
    <property type="match status" value="1"/>
</dbReference>
<organism evidence="7">
    <name type="scientific">uncultured Desulfobacterium sp</name>
    <dbReference type="NCBI Taxonomy" id="201089"/>
    <lineage>
        <taxon>Bacteria</taxon>
        <taxon>Pseudomonadati</taxon>
        <taxon>Thermodesulfobacteriota</taxon>
        <taxon>Desulfobacteria</taxon>
        <taxon>Desulfobacterales</taxon>
        <taxon>Desulfobacteriaceae</taxon>
        <taxon>Desulfobacterium</taxon>
        <taxon>environmental samples</taxon>
    </lineage>
</organism>
<accession>A0A445MVA1</accession>
<keyword evidence="1 7" id="KW-0489">Methyltransferase</keyword>
<dbReference type="InterPro" id="IPR016461">
    <property type="entry name" value="COMT-like"/>
</dbReference>
<dbReference type="PROSITE" id="PS51683">
    <property type="entry name" value="SAM_OMT_II"/>
    <property type="match status" value="1"/>
</dbReference>
<gene>
    <name evidence="7" type="ORF">PITCH_A1770018</name>
</gene>
<dbReference type="InterPro" id="IPR029063">
    <property type="entry name" value="SAM-dependent_MTases_sf"/>
</dbReference>
<dbReference type="InterPro" id="IPR036388">
    <property type="entry name" value="WH-like_DNA-bd_sf"/>
</dbReference>
<evidence type="ECO:0000256" key="4">
    <source>
        <dbReference type="PIRSR" id="PIRSR005739-1"/>
    </source>
</evidence>
<dbReference type="EMBL" id="OJIN01000087">
    <property type="protein sequence ID" value="SPD73281.1"/>
    <property type="molecule type" value="Genomic_DNA"/>
</dbReference>
<protein>
    <submittedName>
        <fullName evidence="7">O-methyltransferase, family 2</fullName>
    </submittedName>
</protein>
<feature type="domain" description="O-methyltransferase dimerisation" evidence="6">
    <location>
        <begin position="12"/>
        <end position="78"/>
    </location>
</feature>
<dbReference type="InterPro" id="IPR012967">
    <property type="entry name" value="COMT_dimerisation"/>
</dbReference>
<evidence type="ECO:0000313" key="7">
    <source>
        <dbReference type="EMBL" id="SPD73281.1"/>
    </source>
</evidence>
<dbReference type="GO" id="GO:0046983">
    <property type="term" value="F:protein dimerization activity"/>
    <property type="evidence" value="ECO:0007669"/>
    <property type="project" value="InterPro"/>
</dbReference>
<name>A0A445MVA1_9BACT</name>
<evidence type="ECO:0000259" key="6">
    <source>
        <dbReference type="Pfam" id="PF08100"/>
    </source>
</evidence>
<dbReference type="CDD" id="cd02440">
    <property type="entry name" value="AdoMet_MTases"/>
    <property type="match status" value="1"/>
</dbReference>
<evidence type="ECO:0000256" key="2">
    <source>
        <dbReference type="ARBA" id="ARBA00022679"/>
    </source>
</evidence>
<dbReference type="SUPFAM" id="SSF46785">
    <property type="entry name" value="Winged helix' DNA-binding domain"/>
    <property type="match status" value="1"/>
</dbReference>
<feature type="active site" description="Proton acceptor" evidence="4">
    <location>
        <position position="236"/>
    </location>
</feature>
<keyword evidence="2 7" id="KW-0808">Transferase</keyword>
<dbReference type="Pfam" id="PF00891">
    <property type="entry name" value="Methyltransf_2"/>
    <property type="match status" value="1"/>
</dbReference>
<dbReference type="Gene3D" id="3.40.50.150">
    <property type="entry name" value="Vaccinia Virus protein VP39"/>
    <property type="match status" value="1"/>
</dbReference>
<evidence type="ECO:0000259" key="5">
    <source>
        <dbReference type="Pfam" id="PF00891"/>
    </source>
</evidence>
<keyword evidence="3" id="KW-0949">S-adenosyl-L-methionine</keyword>
<dbReference type="GO" id="GO:0032259">
    <property type="term" value="P:methylation"/>
    <property type="evidence" value="ECO:0007669"/>
    <property type="project" value="UniProtKB-KW"/>
</dbReference>
<dbReference type="InterPro" id="IPR001077">
    <property type="entry name" value="COMT_C"/>
</dbReference>
<dbReference type="PANTHER" id="PTHR11746">
    <property type="entry name" value="O-METHYLTRANSFERASE"/>
    <property type="match status" value="1"/>
</dbReference>
<dbReference type="Gene3D" id="1.10.10.10">
    <property type="entry name" value="Winged helix-like DNA-binding domain superfamily/Winged helix DNA-binding domain"/>
    <property type="match status" value="1"/>
</dbReference>
<reference evidence="7" key="1">
    <citation type="submission" date="2018-01" db="EMBL/GenBank/DDBJ databases">
        <authorList>
            <person name="Regsiter A."/>
            <person name="William W."/>
        </authorList>
    </citation>
    <scope>NUCLEOTIDE SEQUENCE</scope>
    <source>
        <strain evidence="7">TRIP AH-1</strain>
    </source>
</reference>
<dbReference type="GO" id="GO:0008171">
    <property type="term" value="F:O-methyltransferase activity"/>
    <property type="evidence" value="ECO:0007669"/>
    <property type="project" value="InterPro"/>
</dbReference>
<dbReference type="Pfam" id="PF08100">
    <property type="entry name" value="Dimerisation"/>
    <property type="match status" value="1"/>
</dbReference>
<dbReference type="SUPFAM" id="SSF53335">
    <property type="entry name" value="S-adenosyl-L-methionine-dependent methyltransferases"/>
    <property type="match status" value="1"/>
</dbReference>
<evidence type="ECO:0000256" key="1">
    <source>
        <dbReference type="ARBA" id="ARBA00022603"/>
    </source>
</evidence>
<feature type="domain" description="O-methyltransferase C-terminal" evidence="5">
    <location>
        <begin position="129"/>
        <end position="308"/>
    </location>
</feature>
<dbReference type="AlphaFoldDB" id="A0A445MVA1"/>
<dbReference type="InterPro" id="IPR036390">
    <property type="entry name" value="WH_DNA-bd_sf"/>
</dbReference>